<evidence type="ECO:0000256" key="2">
    <source>
        <dbReference type="SAM" id="Phobius"/>
    </source>
</evidence>
<organism evidence="3 4">
    <name type="scientific">Coptis chinensis</name>
    <dbReference type="NCBI Taxonomy" id="261450"/>
    <lineage>
        <taxon>Eukaryota</taxon>
        <taxon>Viridiplantae</taxon>
        <taxon>Streptophyta</taxon>
        <taxon>Embryophyta</taxon>
        <taxon>Tracheophyta</taxon>
        <taxon>Spermatophyta</taxon>
        <taxon>Magnoliopsida</taxon>
        <taxon>Ranunculales</taxon>
        <taxon>Ranunculaceae</taxon>
        <taxon>Coptidoideae</taxon>
        <taxon>Coptis</taxon>
    </lineage>
</organism>
<evidence type="ECO:0000256" key="1">
    <source>
        <dbReference type="SAM" id="MobiDB-lite"/>
    </source>
</evidence>
<dbReference type="PANTHER" id="PTHR36392:SF1">
    <property type="entry name" value="TRANSMEMBRANE PROTEIN"/>
    <property type="match status" value="1"/>
</dbReference>
<name>A0A835MCH2_9MAGN</name>
<feature type="region of interest" description="Disordered" evidence="1">
    <location>
        <begin position="101"/>
        <end position="124"/>
    </location>
</feature>
<feature type="transmembrane region" description="Helical" evidence="2">
    <location>
        <begin position="21"/>
        <end position="42"/>
    </location>
</feature>
<keyword evidence="2" id="KW-0812">Transmembrane</keyword>
<dbReference type="OrthoDB" id="1927154at2759"/>
<sequence>MGVLESKAEKPHLTQNSGKQELNYLLLQYTLLLSICATITLLESFQFMGVNVVLVSTITPVYDFVCFLPYWERRQSQQHQKQKKQRVVKVRKSPRLNHVLSNTQTTPKAPNPINVQLRKSPRLHPTPTVPMKAKKLLFGHLPKVVSNVEAEVRVEPQLTAEDVIKDWTTVIDSGMAFEELVDNEVEDGGASEDDEVDMFIQVGVEYGPSIKLTTGYISEPSSDEEDIDFMPNLKTRVTMMMKYMIWWMSNWI</sequence>
<dbReference type="Proteomes" id="UP000631114">
    <property type="component" value="Unassembled WGS sequence"/>
</dbReference>
<keyword evidence="2" id="KW-1133">Transmembrane helix</keyword>
<comment type="caution">
    <text evidence="3">The sequence shown here is derived from an EMBL/GenBank/DDBJ whole genome shotgun (WGS) entry which is preliminary data.</text>
</comment>
<evidence type="ECO:0000313" key="3">
    <source>
        <dbReference type="EMBL" id="KAF9622029.1"/>
    </source>
</evidence>
<proteinExistence type="predicted"/>
<evidence type="ECO:0000313" key="4">
    <source>
        <dbReference type="Proteomes" id="UP000631114"/>
    </source>
</evidence>
<gene>
    <name evidence="3" type="ORF">IFM89_029313</name>
</gene>
<protein>
    <submittedName>
        <fullName evidence="3">Uncharacterized protein</fullName>
    </submittedName>
</protein>
<keyword evidence="4" id="KW-1185">Reference proteome</keyword>
<dbReference type="EMBL" id="JADFTS010000002">
    <property type="protein sequence ID" value="KAF9622029.1"/>
    <property type="molecule type" value="Genomic_DNA"/>
</dbReference>
<feature type="transmembrane region" description="Helical" evidence="2">
    <location>
        <begin position="48"/>
        <end position="71"/>
    </location>
</feature>
<keyword evidence="2" id="KW-0472">Membrane</keyword>
<accession>A0A835MCH2</accession>
<reference evidence="3 4" key="1">
    <citation type="submission" date="2020-10" db="EMBL/GenBank/DDBJ databases">
        <title>The Coptis chinensis genome and diversification of protoberbering-type alkaloids.</title>
        <authorList>
            <person name="Wang B."/>
            <person name="Shu S."/>
            <person name="Song C."/>
            <person name="Liu Y."/>
        </authorList>
    </citation>
    <scope>NUCLEOTIDE SEQUENCE [LARGE SCALE GENOMIC DNA]</scope>
    <source>
        <strain evidence="3">HL-2020</strain>
        <tissue evidence="3">Leaf</tissue>
    </source>
</reference>
<dbReference type="PANTHER" id="PTHR36392">
    <property type="entry name" value="TRANSMEMBRANE PROTEIN"/>
    <property type="match status" value="1"/>
</dbReference>
<dbReference type="AlphaFoldDB" id="A0A835MCH2"/>